<dbReference type="EMBL" id="LGRX02035273">
    <property type="protein sequence ID" value="KAK3235531.1"/>
    <property type="molecule type" value="Genomic_DNA"/>
</dbReference>
<feature type="chain" id="PRO_5042228762" evidence="2">
    <location>
        <begin position="25"/>
        <end position="258"/>
    </location>
</feature>
<dbReference type="AlphaFoldDB" id="A0AAE0BFF9"/>
<protein>
    <submittedName>
        <fullName evidence="3">Uncharacterized protein</fullName>
    </submittedName>
</protein>
<proteinExistence type="predicted"/>
<feature type="signal peptide" evidence="2">
    <location>
        <begin position="1"/>
        <end position="24"/>
    </location>
</feature>
<feature type="region of interest" description="Disordered" evidence="1">
    <location>
        <begin position="76"/>
        <end position="148"/>
    </location>
</feature>
<evidence type="ECO:0000256" key="2">
    <source>
        <dbReference type="SAM" id="SignalP"/>
    </source>
</evidence>
<evidence type="ECO:0000256" key="1">
    <source>
        <dbReference type="SAM" id="MobiDB-lite"/>
    </source>
</evidence>
<sequence>MPAHMRLPKRAALLLLAYTVYIFSEIPCTVSIRCRALSEDQKKEQMNSFEKWAEKRKNRIKPKEIARRRQVFEQQLAGCSESAEDKRDVAVPETSPSIAPQQPDSTPEEAVATPEDPEPEEPPANSAGPEPEGPATGAAAQPASGTARTELPLGWSCIPDLTHRNSVADPSRFENVCTAGFKDQGPWAFEDPYVPDLPVWYTVQDWGSLLTGKRVAMVGDSVINQWMDATECEGRRLGVVPDPCLRPLHSTSYLRLNP</sequence>
<reference evidence="3 4" key="1">
    <citation type="journal article" date="2015" name="Genome Biol. Evol.">
        <title>Comparative Genomics of a Bacterivorous Green Alga Reveals Evolutionary Causalities and Consequences of Phago-Mixotrophic Mode of Nutrition.</title>
        <authorList>
            <person name="Burns J.A."/>
            <person name="Paasch A."/>
            <person name="Narechania A."/>
            <person name="Kim E."/>
        </authorList>
    </citation>
    <scope>NUCLEOTIDE SEQUENCE [LARGE SCALE GENOMIC DNA]</scope>
    <source>
        <strain evidence="3 4">PLY_AMNH</strain>
    </source>
</reference>
<comment type="caution">
    <text evidence="3">The sequence shown here is derived from an EMBL/GenBank/DDBJ whole genome shotgun (WGS) entry which is preliminary data.</text>
</comment>
<feature type="compositionally biased region" description="Low complexity" evidence="1">
    <location>
        <begin position="123"/>
        <end position="147"/>
    </location>
</feature>
<dbReference type="Proteomes" id="UP001190700">
    <property type="component" value="Unassembled WGS sequence"/>
</dbReference>
<keyword evidence="2" id="KW-0732">Signal</keyword>
<gene>
    <name evidence="3" type="ORF">CYMTET_54271</name>
</gene>
<name>A0AAE0BFF9_9CHLO</name>
<feature type="compositionally biased region" description="Polar residues" evidence="1">
    <location>
        <begin position="94"/>
        <end position="105"/>
    </location>
</feature>
<keyword evidence="4" id="KW-1185">Reference proteome</keyword>
<accession>A0AAE0BFF9</accession>
<organism evidence="3 4">
    <name type="scientific">Cymbomonas tetramitiformis</name>
    <dbReference type="NCBI Taxonomy" id="36881"/>
    <lineage>
        <taxon>Eukaryota</taxon>
        <taxon>Viridiplantae</taxon>
        <taxon>Chlorophyta</taxon>
        <taxon>Pyramimonadophyceae</taxon>
        <taxon>Pyramimonadales</taxon>
        <taxon>Pyramimonadaceae</taxon>
        <taxon>Cymbomonas</taxon>
    </lineage>
</organism>
<evidence type="ECO:0000313" key="3">
    <source>
        <dbReference type="EMBL" id="KAK3235531.1"/>
    </source>
</evidence>
<evidence type="ECO:0000313" key="4">
    <source>
        <dbReference type="Proteomes" id="UP001190700"/>
    </source>
</evidence>